<dbReference type="GO" id="GO:0000981">
    <property type="term" value="F:DNA-binding transcription factor activity, RNA polymerase II-specific"/>
    <property type="evidence" value="ECO:0007669"/>
    <property type="project" value="InterPro"/>
</dbReference>
<dbReference type="PANTHER" id="PTHR47338">
    <property type="entry name" value="ZN(II)2CYS6 TRANSCRIPTION FACTOR (EUROFUNG)-RELATED"/>
    <property type="match status" value="1"/>
</dbReference>
<dbReference type="Gene3D" id="4.10.240.10">
    <property type="entry name" value="Zn(2)-C6 fungal-type DNA-binding domain"/>
    <property type="match status" value="1"/>
</dbReference>
<dbReference type="SUPFAM" id="SSF57701">
    <property type="entry name" value="Zn2/Cys6 DNA-binding domain"/>
    <property type="match status" value="1"/>
</dbReference>
<dbReference type="PANTHER" id="PTHR47338:SF5">
    <property type="entry name" value="ZN(II)2CYS6 TRANSCRIPTION FACTOR (EUROFUNG)"/>
    <property type="match status" value="1"/>
</dbReference>
<accession>A0A5C3Q1V8</accession>
<keyword evidence="3" id="KW-0805">Transcription regulation</keyword>
<dbReference type="GO" id="GO:0003677">
    <property type="term" value="F:DNA binding"/>
    <property type="evidence" value="ECO:0007669"/>
    <property type="project" value="InterPro"/>
</dbReference>
<dbReference type="GO" id="GO:0005634">
    <property type="term" value="C:nucleus"/>
    <property type="evidence" value="ECO:0007669"/>
    <property type="project" value="UniProtKB-SubCell"/>
</dbReference>
<dbReference type="AlphaFoldDB" id="A0A5C3Q1V8"/>
<feature type="compositionally biased region" description="Polar residues" evidence="6">
    <location>
        <begin position="129"/>
        <end position="140"/>
    </location>
</feature>
<evidence type="ECO:0000259" key="7">
    <source>
        <dbReference type="PROSITE" id="PS50048"/>
    </source>
</evidence>
<keyword evidence="9" id="KW-1185">Reference proteome</keyword>
<dbReference type="InterPro" id="IPR036864">
    <property type="entry name" value="Zn2-C6_fun-type_DNA-bd_sf"/>
</dbReference>
<evidence type="ECO:0000256" key="6">
    <source>
        <dbReference type="SAM" id="MobiDB-lite"/>
    </source>
</evidence>
<evidence type="ECO:0000256" key="5">
    <source>
        <dbReference type="ARBA" id="ARBA00023242"/>
    </source>
</evidence>
<keyword evidence="5" id="KW-0539">Nucleus</keyword>
<feature type="compositionally biased region" description="Polar residues" evidence="6">
    <location>
        <begin position="1"/>
        <end position="26"/>
    </location>
</feature>
<dbReference type="CDD" id="cd00067">
    <property type="entry name" value="GAL4"/>
    <property type="match status" value="1"/>
</dbReference>
<dbReference type="PROSITE" id="PS50048">
    <property type="entry name" value="ZN2_CY6_FUNGAL_2"/>
    <property type="match status" value="1"/>
</dbReference>
<name>A0A5C3Q1V8_9APHY</name>
<dbReference type="STRING" id="1314778.A0A5C3Q1V8"/>
<evidence type="ECO:0000313" key="9">
    <source>
        <dbReference type="Proteomes" id="UP000308197"/>
    </source>
</evidence>
<dbReference type="SMART" id="SM00066">
    <property type="entry name" value="GAL4"/>
    <property type="match status" value="1"/>
</dbReference>
<dbReference type="EMBL" id="ML210972">
    <property type="protein sequence ID" value="TFK94178.1"/>
    <property type="molecule type" value="Genomic_DNA"/>
</dbReference>
<gene>
    <name evidence="8" type="ORF">K466DRAFT_477060</name>
</gene>
<feature type="region of interest" description="Disordered" evidence="6">
    <location>
        <begin position="572"/>
        <end position="611"/>
    </location>
</feature>
<dbReference type="GO" id="GO:0006351">
    <property type="term" value="P:DNA-templated transcription"/>
    <property type="evidence" value="ECO:0007669"/>
    <property type="project" value="InterPro"/>
</dbReference>
<dbReference type="Pfam" id="PF00172">
    <property type="entry name" value="Zn_clus"/>
    <property type="match status" value="1"/>
</dbReference>
<reference evidence="8 9" key="1">
    <citation type="journal article" date="2019" name="Nat. Ecol. Evol.">
        <title>Megaphylogeny resolves global patterns of mushroom evolution.</title>
        <authorList>
            <person name="Varga T."/>
            <person name="Krizsan K."/>
            <person name="Foldi C."/>
            <person name="Dima B."/>
            <person name="Sanchez-Garcia M."/>
            <person name="Sanchez-Ramirez S."/>
            <person name="Szollosi G.J."/>
            <person name="Szarkandi J.G."/>
            <person name="Papp V."/>
            <person name="Albert L."/>
            <person name="Andreopoulos W."/>
            <person name="Angelini C."/>
            <person name="Antonin V."/>
            <person name="Barry K.W."/>
            <person name="Bougher N.L."/>
            <person name="Buchanan P."/>
            <person name="Buyck B."/>
            <person name="Bense V."/>
            <person name="Catcheside P."/>
            <person name="Chovatia M."/>
            <person name="Cooper J."/>
            <person name="Damon W."/>
            <person name="Desjardin D."/>
            <person name="Finy P."/>
            <person name="Geml J."/>
            <person name="Haridas S."/>
            <person name="Hughes K."/>
            <person name="Justo A."/>
            <person name="Karasinski D."/>
            <person name="Kautmanova I."/>
            <person name="Kiss B."/>
            <person name="Kocsube S."/>
            <person name="Kotiranta H."/>
            <person name="LaButti K.M."/>
            <person name="Lechner B.E."/>
            <person name="Liimatainen K."/>
            <person name="Lipzen A."/>
            <person name="Lukacs Z."/>
            <person name="Mihaltcheva S."/>
            <person name="Morgado L.N."/>
            <person name="Niskanen T."/>
            <person name="Noordeloos M.E."/>
            <person name="Ohm R.A."/>
            <person name="Ortiz-Santana B."/>
            <person name="Ovrebo C."/>
            <person name="Racz N."/>
            <person name="Riley R."/>
            <person name="Savchenko A."/>
            <person name="Shiryaev A."/>
            <person name="Soop K."/>
            <person name="Spirin V."/>
            <person name="Szebenyi C."/>
            <person name="Tomsovsky M."/>
            <person name="Tulloss R.E."/>
            <person name="Uehling J."/>
            <person name="Grigoriev I.V."/>
            <person name="Vagvolgyi C."/>
            <person name="Papp T."/>
            <person name="Martin F.M."/>
            <person name="Miettinen O."/>
            <person name="Hibbett D.S."/>
            <person name="Nagy L.G."/>
        </authorList>
    </citation>
    <scope>NUCLEOTIDE SEQUENCE [LARGE SCALE GENOMIC DNA]</scope>
    <source>
        <strain evidence="8 9">HHB13444</strain>
    </source>
</reference>
<protein>
    <recommendedName>
        <fullName evidence="7">Zn(2)-C6 fungal-type domain-containing protein</fullName>
    </recommendedName>
</protein>
<dbReference type="InterPro" id="IPR007219">
    <property type="entry name" value="XnlR_reg_dom"/>
</dbReference>
<dbReference type="InParanoid" id="A0A5C3Q1V8"/>
<dbReference type="PROSITE" id="PS00463">
    <property type="entry name" value="ZN2_CY6_FUNGAL_1"/>
    <property type="match status" value="1"/>
</dbReference>
<evidence type="ECO:0000313" key="8">
    <source>
        <dbReference type="EMBL" id="TFK94178.1"/>
    </source>
</evidence>
<evidence type="ECO:0000256" key="4">
    <source>
        <dbReference type="ARBA" id="ARBA00023163"/>
    </source>
</evidence>
<proteinExistence type="predicted"/>
<feature type="domain" description="Zn(2)-C6 fungal-type" evidence="7">
    <location>
        <begin position="59"/>
        <end position="88"/>
    </location>
</feature>
<sequence length="744" mass="81217">MASPTASQPSPLGSHPPASQSVSPNVTFADPQDRARAPESDQVSVAFVKGGKRKRLSKACDACHKSKRRCDGTAPCSNCYYASKNCTYTDAAGRPVPAPRNNANTERPAAPVASATVSAEAPPWAGQATLATPTVPQQTAAERDPSTKRSRKGPGAPDNSPPMGSASPEAAAPPLDPAMAHELVNIFFAHCNPQRMIIHKPSFIADFGLNKVPYYLLLAVCALAAPLCKSIANKASHPRLAGVPFFQNALALMFDNSGRLLSEPTVSTAQALCLLEMHEIAASHSWTRHFRYFELALQVLEGSLHVDRPDDAVPSSPSDPDAVMHFIDRECARRCFWLIQLMAWISHIYTHRGVRPRMAELANIVRLPIDETTFELASLTTSATSEYMRRPAPRTRYASQFGHVLRVLEIYHNVETVLTNQEGPARLADITPLRNELDEWAASLPSHLQFTEDNLETQITMFETSSNSGAWCFCFMHALHPCCHLAILEGEGKLGDPIPWVRNQLNLIFNAAGTRAKTSILSACALWSYSKYSGDDPQIHVWDRDFEKLWGFKVVAVAEQWRQSQAKDKERAQVVAQQQQQLQQQMYQPREPKSSSNSPTSSHSSPGLGVHVQAGAQPYEARREGGNPRALLRSHMSMSDLESVAYSHAHAHAHANSANAHTNLPSLKASGLLDSWKPPSDAFASSLSLGAQNGPQNVTQLREAPPGRAQAQMQMQMQQTQGSLPPAAVPTNLNWLVDSGGGRF</sequence>
<keyword evidence="2" id="KW-0479">Metal-binding</keyword>
<organism evidence="8 9">
    <name type="scientific">Polyporus arcularius HHB13444</name>
    <dbReference type="NCBI Taxonomy" id="1314778"/>
    <lineage>
        <taxon>Eukaryota</taxon>
        <taxon>Fungi</taxon>
        <taxon>Dikarya</taxon>
        <taxon>Basidiomycota</taxon>
        <taxon>Agaricomycotina</taxon>
        <taxon>Agaricomycetes</taxon>
        <taxon>Polyporales</taxon>
        <taxon>Polyporaceae</taxon>
        <taxon>Polyporus</taxon>
    </lineage>
</organism>
<dbReference type="InterPro" id="IPR001138">
    <property type="entry name" value="Zn2Cys6_DnaBD"/>
</dbReference>
<dbReference type="GO" id="GO:0008270">
    <property type="term" value="F:zinc ion binding"/>
    <property type="evidence" value="ECO:0007669"/>
    <property type="project" value="InterPro"/>
</dbReference>
<dbReference type="InterPro" id="IPR050815">
    <property type="entry name" value="TF_fung"/>
</dbReference>
<feature type="compositionally biased region" description="Low complexity" evidence="6">
    <location>
        <begin position="573"/>
        <end position="585"/>
    </location>
</feature>
<feature type="compositionally biased region" description="Low complexity" evidence="6">
    <location>
        <begin position="594"/>
        <end position="606"/>
    </location>
</feature>
<feature type="region of interest" description="Disordered" evidence="6">
    <location>
        <begin position="97"/>
        <end position="174"/>
    </location>
</feature>
<feature type="region of interest" description="Disordered" evidence="6">
    <location>
        <begin position="1"/>
        <end position="55"/>
    </location>
</feature>
<dbReference type="Proteomes" id="UP000308197">
    <property type="component" value="Unassembled WGS sequence"/>
</dbReference>
<dbReference type="CDD" id="cd12148">
    <property type="entry name" value="fungal_TF_MHR"/>
    <property type="match status" value="1"/>
</dbReference>
<evidence type="ECO:0000256" key="3">
    <source>
        <dbReference type="ARBA" id="ARBA00023015"/>
    </source>
</evidence>
<keyword evidence="4" id="KW-0804">Transcription</keyword>
<evidence type="ECO:0000256" key="1">
    <source>
        <dbReference type="ARBA" id="ARBA00004123"/>
    </source>
</evidence>
<dbReference type="Pfam" id="PF04082">
    <property type="entry name" value="Fungal_trans"/>
    <property type="match status" value="1"/>
</dbReference>
<feature type="compositionally biased region" description="Low complexity" evidence="6">
    <location>
        <begin position="108"/>
        <end position="123"/>
    </location>
</feature>
<comment type="subcellular location">
    <subcellularLocation>
        <location evidence="1">Nucleus</location>
    </subcellularLocation>
</comment>
<evidence type="ECO:0000256" key="2">
    <source>
        <dbReference type="ARBA" id="ARBA00022723"/>
    </source>
</evidence>